<dbReference type="Pfam" id="PF16486">
    <property type="entry name" value="ArgoN"/>
    <property type="match status" value="1"/>
</dbReference>
<comment type="caution">
    <text evidence="4">The sequence shown here is derived from an EMBL/GenBank/DDBJ whole genome shotgun (WGS) entry which is preliminary data.</text>
</comment>
<dbReference type="OrthoDB" id="6491976at2759"/>
<dbReference type="InterPro" id="IPR003165">
    <property type="entry name" value="Piwi"/>
</dbReference>
<dbReference type="Pfam" id="PF08699">
    <property type="entry name" value="ArgoL1"/>
    <property type="match status" value="1"/>
</dbReference>
<dbReference type="InterPro" id="IPR014811">
    <property type="entry name" value="ArgoL1"/>
</dbReference>
<dbReference type="GO" id="GO:0003723">
    <property type="term" value="F:RNA binding"/>
    <property type="evidence" value="ECO:0007669"/>
    <property type="project" value="InterPro"/>
</dbReference>
<protein>
    <submittedName>
        <fullName evidence="4">Uncharacterized protein</fullName>
    </submittedName>
</protein>
<dbReference type="SUPFAM" id="SSF53098">
    <property type="entry name" value="Ribonuclease H-like"/>
    <property type="match status" value="1"/>
</dbReference>
<accession>A0A9J6FG90</accession>
<gene>
    <name evidence="4" type="ORF">HPB48_007600</name>
</gene>
<evidence type="ECO:0000256" key="1">
    <source>
        <dbReference type="SAM" id="MobiDB-lite"/>
    </source>
</evidence>
<name>A0A9J6FG90_HAELO</name>
<evidence type="ECO:0000259" key="2">
    <source>
        <dbReference type="PROSITE" id="PS50821"/>
    </source>
</evidence>
<dbReference type="SUPFAM" id="SSF101690">
    <property type="entry name" value="PAZ domain"/>
    <property type="match status" value="1"/>
</dbReference>
<dbReference type="Pfam" id="PF16488">
    <property type="entry name" value="ArgoL2"/>
    <property type="match status" value="1"/>
</dbReference>
<dbReference type="InterPro" id="IPR032472">
    <property type="entry name" value="ArgoL2"/>
</dbReference>
<feature type="compositionally biased region" description="Low complexity" evidence="1">
    <location>
        <begin position="37"/>
        <end position="46"/>
    </location>
</feature>
<feature type="compositionally biased region" description="Gly residues" evidence="1">
    <location>
        <begin position="26"/>
        <end position="36"/>
    </location>
</feature>
<dbReference type="PROSITE" id="PS50822">
    <property type="entry name" value="PIWI"/>
    <property type="match status" value="1"/>
</dbReference>
<dbReference type="PROSITE" id="PS50821">
    <property type="entry name" value="PAZ"/>
    <property type="match status" value="1"/>
</dbReference>
<feature type="compositionally biased region" description="Pro residues" evidence="1">
    <location>
        <begin position="47"/>
        <end position="64"/>
    </location>
</feature>
<dbReference type="VEuPathDB" id="VectorBase:HLOH_055665"/>
<dbReference type="SMART" id="SM01163">
    <property type="entry name" value="DUF1785"/>
    <property type="match status" value="1"/>
</dbReference>
<dbReference type="AlphaFoldDB" id="A0A9J6FG90"/>
<dbReference type="CDD" id="cd02846">
    <property type="entry name" value="PAZ_argonaute_like"/>
    <property type="match status" value="1"/>
</dbReference>
<dbReference type="InterPro" id="IPR036085">
    <property type="entry name" value="PAZ_dom_sf"/>
</dbReference>
<dbReference type="PANTHER" id="PTHR22891">
    <property type="entry name" value="EUKARYOTIC TRANSLATION INITIATION FACTOR 2C"/>
    <property type="match status" value="1"/>
</dbReference>
<dbReference type="Pfam" id="PF02171">
    <property type="entry name" value="Piwi"/>
    <property type="match status" value="1"/>
</dbReference>
<dbReference type="OMA" id="RTQCILE"/>
<dbReference type="Gene3D" id="2.170.260.10">
    <property type="entry name" value="paz domain"/>
    <property type="match status" value="1"/>
</dbReference>
<reference evidence="4 5" key="1">
    <citation type="journal article" date="2020" name="Cell">
        <title>Large-Scale Comparative Analyses of Tick Genomes Elucidate Their Genetic Diversity and Vector Capacities.</title>
        <authorList>
            <consortium name="Tick Genome and Microbiome Consortium (TIGMIC)"/>
            <person name="Jia N."/>
            <person name="Wang J."/>
            <person name="Shi W."/>
            <person name="Du L."/>
            <person name="Sun Y."/>
            <person name="Zhan W."/>
            <person name="Jiang J.F."/>
            <person name="Wang Q."/>
            <person name="Zhang B."/>
            <person name="Ji P."/>
            <person name="Bell-Sakyi L."/>
            <person name="Cui X.M."/>
            <person name="Yuan T.T."/>
            <person name="Jiang B.G."/>
            <person name="Yang W.F."/>
            <person name="Lam T.T."/>
            <person name="Chang Q.C."/>
            <person name="Ding S.J."/>
            <person name="Wang X.J."/>
            <person name="Zhu J.G."/>
            <person name="Ruan X.D."/>
            <person name="Zhao L."/>
            <person name="Wei J.T."/>
            <person name="Ye R.Z."/>
            <person name="Que T.C."/>
            <person name="Du C.H."/>
            <person name="Zhou Y.H."/>
            <person name="Cheng J.X."/>
            <person name="Dai P.F."/>
            <person name="Guo W.B."/>
            <person name="Han X.H."/>
            <person name="Huang E.J."/>
            <person name="Li L.F."/>
            <person name="Wei W."/>
            <person name="Gao Y.C."/>
            <person name="Liu J.Z."/>
            <person name="Shao H.Z."/>
            <person name="Wang X."/>
            <person name="Wang C.C."/>
            <person name="Yang T.C."/>
            <person name="Huo Q.B."/>
            <person name="Li W."/>
            <person name="Chen H.Y."/>
            <person name="Chen S.E."/>
            <person name="Zhou L.G."/>
            <person name="Ni X.B."/>
            <person name="Tian J.H."/>
            <person name="Sheng Y."/>
            <person name="Liu T."/>
            <person name="Pan Y.S."/>
            <person name="Xia L.Y."/>
            <person name="Li J."/>
            <person name="Zhao F."/>
            <person name="Cao W.C."/>
        </authorList>
    </citation>
    <scope>NUCLEOTIDE SEQUENCE [LARGE SCALE GENOMIC DNA]</scope>
    <source>
        <strain evidence="4">HaeL-2018</strain>
    </source>
</reference>
<dbReference type="Proteomes" id="UP000821853">
    <property type="component" value="Unassembled WGS sequence"/>
</dbReference>
<sequence length="684" mass="76565">MRAPGEAPGGSFAQAMAGRAPQAQPRGGGQRRGGGQASPQAQAQGPPVQPLQPPAQPVAPPVQPPVQSAGEPMDMGAVRKALPQQMAVATQKRTPFPQRPAYGQLGRPINLLANHFEIQVPSGDVYHYDVTVLSPSKQEAKVADEKKMRCLSTRINRLVIENLVAKYRGELNRCLPVFDGRKNLYTRKVLPFKERTFKVPFKEDEREQEFVVTIQYAATVNLDALHAVYQGRTRVVPQEVIQALDIIMRHGPCVTLTPVGRSIFLPPHQGEDSAIGGGHEVWFGYYTSVRPAQWKPMVNIDRSATAFYEAIPVLEFMVEVLSEGQQRRLSLQEIRALDRSQCIKLSKELATLRVKVLHLSYPRKYRVTKVTQQSAQQLEFNLDDGSRVSVASYFRQKYPKFMQYPHLPCIQAGTPARPVYLPLETCHIVEGQPYRRKLSERMTTNMIRRTAQPPQQRFRSIQSSVQDLVQRNKPFLDEFGIKVSTKPTELKGRVLDPPSLTFYQNQTVKPRDGVWDLRNSKLFNAKPMENWVLLSCGCRTRRDEEDNLIGMFKQVGSSLGMRVSDPLDRLTEDPTRTPILRTLQALKARHPTLELIVVLLGRSACYADIKEAAEVKLGIRTQCILQNNATRKCNPALVSNLCLKINAKLGGINNGLLPQEKPAIFAKPLIIIGADVTHPAPGDR</sequence>
<evidence type="ECO:0000313" key="5">
    <source>
        <dbReference type="Proteomes" id="UP000821853"/>
    </source>
</evidence>
<evidence type="ECO:0000259" key="3">
    <source>
        <dbReference type="PROSITE" id="PS50822"/>
    </source>
</evidence>
<dbReference type="Gene3D" id="3.40.50.2300">
    <property type="match status" value="1"/>
</dbReference>
<dbReference type="SMART" id="SM00949">
    <property type="entry name" value="PAZ"/>
    <property type="match status" value="1"/>
</dbReference>
<evidence type="ECO:0000313" key="4">
    <source>
        <dbReference type="EMBL" id="KAH9365334.1"/>
    </source>
</evidence>
<dbReference type="InterPro" id="IPR012337">
    <property type="entry name" value="RNaseH-like_sf"/>
</dbReference>
<dbReference type="GO" id="GO:0034587">
    <property type="term" value="P:piRNA processing"/>
    <property type="evidence" value="ECO:0007669"/>
    <property type="project" value="UniProtKB-ARBA"/>
</dbReference>
<feature type="domain" description="PAZ" evidence="2">
    <location>
        <begin position="316"/>
        <end position="430"/>
    </location>
</feature>
<dbReference type="Pfam" id="PF02170">
    <property type="entry name" value="PAZ"/>
    <property type="match status" value="1"/>
</dbReference>
<feature type="domain" description="Piwi" evidence="3">
    <location>
        <begin position="595"/>
        <end position="684"/>
    </location>
</feature>
<dbReference type="InterPro" id="IPR032474">
    <property type="entry name" value="Argonaute_N"/>
</dbReference>
<dbReference type="InterPro" id="IPR003100">
    <property type="entry name" value="PAZ_dom"/>
</dbReference>
<feature type="region of interest" description="Disordered" evidence="1">
    <location>
        <begin position="1"/>
        <end position="72"/>
    </location>
</feature>
<proteinExistence type="predicted"/>
<organism evidence="4 5">
    <name type="scientific">Haemaphysalis longicornis</name>
    <name type="common">Bush tick</name>
    <dbReference type="NCBI Taxonomy" id="44386"/>
    <lineage>
        <taxon>Eukaryota</taxon>
        <taxon>Metazoa</taxon>
        <taxon>Ecdysozoa</taxon>
        <taxon>Arthropoda</taxon>
        <taxon>Chelicerata</taxon>
        <taxon>Arachnida</taxon>
        <taxon>Acari</taxon>
        <taxon>Parasitiformes</taxon>
        <taxon>Ixodida</taxon>
        <taxon>Ixodoidea</taxon>
        <taxon>Ixodidae</taxon>
        <taxon>Haemaphysalinae</taxon>
        <taxon>Haemaphysalis</taxon>
    </lineage>
</organism>
<dbReference type="EMBL" id="JABSTR010000003">
    <property type="protein sequence ID" value="KAH9365334.1"/>
    <property type="molecule type" value="Genomic_DNA"/>
</dbReference>
<keyword evidence="5" id="KW-1185">Reference proteome</keyword>